<dbReference type="VEuPathDB" id="CryptoDB:Cvel_7727"/>
<keyword evidence="2" id="KW-0677">Repeat</keyword>
<dbReference type="PROSITE" id="PS00678">
    <property type="entry name" value="WD_REPEATS_1"/>
    <property type="match status" value="1"/>
</dbReference>
<dbReference type="EMBL" id="CDMZ01003345">
    <property type="protein sequence ID" value="CEM46015.1"/>
    <property type="molecule type" value="Genomic_DNA"/>
</dbReference>
<dbReference type="InterPro" id="IPR024977">
    <property type="entry name" value="Apc4-like_WD40_dom"/>
</dbReference>
<keyword evidence="1 3" id="KW-0853">WD repeat</keyword>
<dbReference type="InterPro" id="IPR001680">
    <property type="entry name" value="WD40_rpt"/>
</dbReference>
<proteinExistence type="predicted"/>
<protein>
    <recommendedName>
        <fullName evidence="4">Anaphase-promoting complex subunit 4-like WD40 domain-containing protein</fullName>
    </recommendedName>
</protein>
<dbReference type="InterPro" id="IPR036322">
    <property type="entry name" value="WD40_repeat_dom_sf"/>
</dbReference>
<dbReference type="PhylomeDB" id="A0A0G4HNX9"/>
<dbReference type="PANTHER" id="PTHR47822">
    <property type="entry name" value="CARBOHYDRATE BINDING DOMAIN CONTAINING PROTEIN"/>
    <property type="match status" value="1"/>
</dbReference>
<dbReference type="InterPro" id="IPR015943">
    <property type="entry name" value="WD40/YVTN_repeat-like_dom_sf"/>
</dbReference>
<gene>
    <name evidence="5" type="ORF">Cvel_7727</name>
</gene>
<reference evidence="5" key="1">
    <citation type="submission" date="2014-11" db="EMBL/GenBank/DDBJ databases">
        <authorList>
            <person name="Otto D Thomas"/>
            <person name="Naeem Raeece"/>
        </authorList>
    </citation>
    <scope>NUCLEOTIDE SEQUENCE</scope>
</reference>
<feature type="repeat" description="WD" evidence="3">
    <location>
        <begin position="31"/>
        <end position="72"/>
    </location>
</feature>
<name>A0A0G4HNX9_9ALVE</name>
<accession>A0A0G4HNX9</accession>
<sequence length="365" mass="39676">METSPKHSSSISPTGGLAVRSKKRIVPRFIISDNSSEIFCVRFSPDDQYLAASHANGLIKIFSTASGKTAFQLNTGEHAPTTQLRWRPLANAGKTRNVLVSVNSDGQVQHWHMNSGKLLSEIGEKGNQLFCVDYTNDGSLFAVAGRNREVHVYDETTRQVHTTLKGGEFSAAPGHSNRVFSLKFHPTDPNVILSGGWDNTVHVWDIRTGHSVRNIFGPFICGDALDISKDGKRVLTGSWRTSRQLQIWDFDSCELMEDIPWVGGSQAPGFRNRAASAIAATTASQAESCMVYSCQFAKNDYADAIVAGGSGLNETKLFDREANNSPFGTITATAKGFYSVDFSQDATMVAMAGGDGAIRVMNVQR</sequence>
<dbReference type="PANTHER" id="PTHR47822:SF2">
    <property type="entry name" value="F-BOX AND WD-40 DOMAIN PROTEIN 7"/>
    <property type="match status" value="1"/>
</dbReference>
<feature type="repeat" description="WD" evidence="3">
    <location>
        <begin position="172"/>
        <end position="214"/>
    </location>
</feature>
<evidence type="ECO:0000256" key="1">
    <source>
        <dbReference type="ARBA" id="ARBA00022574"/>
    </source>
</evidence>
<dbReference type="PROSITE" id="PS50294">
    <property type="entry name" value="WD_REPEATS_REGION"/>
    <property type="match status" value="1"/>
</dbReference>
<dbReference type="PROSITE" id="PS50082">
    <property type="entry name" value="WD_REPEATS_2"/>
    <property type="match status" value="2"/>
</dbReference>
<dbReference type="InterPro" id="IPR019775">
    <property type="entry name" value="WD40_repeat_CS"/>
</dbReference>
<dbReference type="AlphaFoldDB" id="A0A0G4HNX9"/>
<evidence type="ECO:0000256" key="2">
    <source>
        <dbReference type="ARBA" id="ARBA00022737"/>
    </source>
</evidence>
<dbReference type="SUPFAM" id="SSF50978">
    <property type="entry name" value="WD40 repeat-like"/>
    <property type="match status" value="1"/>
</dbReference>
<evidence type="ECO:0000313" key="5">
    <source>
        <dbReference type="EMBL" id="CEM46015.1"/>
    </source>
</evidence>
<dbReference type="Pfam" id="PF00400">
    <property type="entry name" value="WD40"/>
    <property type="match status" value="3"/>
</dbReference>
<dbReference type="Pfam" id="PF12894">
    <property type="entry name" value="ANAPC4_WD40"/>
    <property type="match status" value="1"/>
</dbReference>
<feature type="domain" description="Anaphase-promoting complex subunit 4-like WD40" evidence="4">
    <location>
        <begin position="31"/>
        <end position="86"/>
    </location>
</feature>
<dbReference type="Gene3D" id="2.130.10.10">
    <property type="entry name" value="YVTN repeat-like/Quinoprotein amine dehydrogenase"/>
    <property type="match status" value="3"/>
</dbReference>
<evidence type="ECO:0000259" key="4">
    <source>
        <dbReference type="Pfam" id="PF12894"/>
    </source>
</evidence>
<evidence type="ECO:0000256" key="3">
    <source>
        <dbReference type="PROSITE-ProRule" id="PRU00221"/>
    </source>
</evidence>
<dbReference type="SMART" id="SM00320">
    <property type="entry name" value="WD40"/>
    <property type="match status" value="6"/>
</dbReference>
<organism evidence="5">
    <name type="scientific">Chromera velia CCMP2878</name>
    <dbReference type="NCBI Taxonomy" id="1169474"/>
    <lineage>
        <taxon>Eukaryota</taxon>
        <taxon>Sar</taxon>
        <taxon>Alveolata</taxon>
        <taxon>Colpodellida</taxon>
        <taxon>Chromeraceae</taxon>
        <taxon>Chromera</taxon>
    </lineage>
</organism>